<name>A0A9W7H5S2_HIBTR</name>
<keyword evidence="10" id="KW-1185">Reference proteome</keyword>
<accession>A0A9W7H5S2</accession>
<protein>
    <recommendedName>
        <fullName evidence="7">Wall-associated receptor kinase galacturonan-binding domain-containing protein</fullName>
    </recommendedName>
</protein>
<organism evidence="8 10">
    <name type="scientific">Hibiscus trionum</name>
    <name type="common">Flower of an hour</name>
    <dbReference type="NCBI Taxonomy" id="183268"/>
    <lineage>
        <taxon>Eukaryota</taxon>
        <taxon>Viridiplantae</taxon>
        <taxon>Streptophyta</taxon>
        <taxon>Embryophyta</taxon>
        <taxon>Tracheophyta</taxon>
        <taxon>Spermatophyta</taxon>
        <taxon>Magnoliopsida</taxon>
        <taxon>eudicotyledons</taxon>
        <taxon>Gunneridae</taxon>
        <taxon>Pentapetalae</taxon>
        <taxon>rosids</taxon>
        <taxon>malvids</taxon>
        <taxon>Malvales</taxon>
        <taxon>Malvaceae</taxon>
        <taxon>Malvoideae</taxon>
        <taxon>Hibiscus</taxon>
    </lineage>
</organism>
<feature type="chain" id="PRO_5041194671" description="Wall-associated receptor kinase galacturonan-binding domain-containing protein" evidence="6">
    <location>
        <begin position="25"/>
        <end position="259"/>
    </location>
</feature>
<feature type="signal peptide" evidence="6">
    <location>
        <begin position="1"/>
        <end position="24"/>
    </location>
</feature>
<keyword evidence="5" id="KW-0472">Membrane</keyword>
<evidence type="ECO:0000256" key="6">
    <source>
        <dbReference type="SAM" id="SignalP"/>
    </source>
</evidence>
<evidence type="ECO:0000256" key="2">
    <source>
        <dbReference type="ARBA" id="ARBA00022692"/>
    </source>
</evidence>
<keyword evidence="2" id="KW-0812">Transmembrane</keyword>
<comment type="subcellular location">
    <subcellularLocation>
        <location evidence="1">Membrane</location>
        <topology evidence="1">Single-pass membrane protein</topology>
    </subcellularLocation>
</comment>
<dbReference type="GO" id="GO:0016020">
    <property type="term" value="C:membrane"/>
    <property type="evidence" value="ECO:0007669"/>
    <property type="project" value="UniProtKB-SubCell"/>
</dbReference>
<dbReference type="PANTHER" id="PTHR33138">
    <property type="entry name" value="OS01G0690200 PROTEIN"/>
    <property type="match status" value="1"/>
</dbReference>
<feature type="domain" description="Wall-associated receptor kinase galacturonan-binding" evidence="7">
    <location>
        <begin position="38"/>
        <end position="100"/>
    </location>
</feature>
<proteinExistence type="predicted"/>
<evidence type="ECO:0000256" key="4">
    <source>
        <dbReference type="ARBA" id="ARBA00022989"/>
    </source>
</evidence>
<keyword evidence="4" id="KW-1133">Transmembrane helix</keyword>
<dbReference type="InterPro" id="IPR025287">
    <property type="entry name" value="WAK_GUB"/>
</dbReference>
<evidence type="ECO:0000256" key="3">
    <source>
        <dbReference type="ARBA" id="ARBA00022729"/>
    </source>
</evidence>
<evidence type="ECO:0000256" key="1">
    <source>
        <dbReference type="ARBA" id="ARBA00004167"/>
    </source>
</evidence>
<keyword evidence="3 6" id="KW-0732">Signal</keyword>
<dbReference type="OrthoDB" id="1507006at2759"/>
<reference evidence="8" key="1">
    <citation type="submission" date="2023-05" db="EMBL/GenBank/DDBJ databases">
        <title>Genome and transcriptome analyses reveal genes involved in the formation of fine ridges on petal epidermal cells in Hibiscus trionum.</title>
        <authorList>
            <person name="Koshimizu S."/>
            <person name="Masuda S."/>
            <person name="Ishii T."/>
            <person name="Shirasu K."/>
            <person name="Hoshino A."/>
            <person name="Arita M."/>
        </authorList>
    </citation>
    <scope>NUCLEOTIDE SEQUENCE</scope>
    <source>
        <strain evidence="8">Hamamatsu line</strain>
    </source>
</reference>
<dbReference type="EMBL" id="BSYR01000010">
    <property type="protein sequence ID" value="GMI71531.1"/>
    <property type="molecule type" value="Genomic_DNA"/>
</dbReference>
<dbReference type="Pfam" id="PF13947">
    <property type="entry name" value="GUB_WAK_bind"/>
    <property type="match status" value="1"/>
</dbReference>
<evidence type="ECO:0000313" key="8">
    <source>
        <dbReference type="EMBL" id="GMI71529.1"/>
    </source>
</evidence>
<dbReference type="PANTHER" id="PTHR33138:SF85">
    <property type="entry name" value="LEAF RUST 10 DISEASE-RESISTANCE LOCUS RECEPTOR-LIKE PROTEIN KINASE-LIKE 2.7 ISOFORM X1"/>
    <property type="match status" value="1"/>
</dbReference>
<dbReference type="GO" id="GO:0030247">
    <property type="term" value="F:polysaccharide binding"/>
    <property type="evidence" value="ECO:0007669"/>
    <property type="project" value="InterPro"/>
</dbReference>
<evidence type="ECO:0000313" key="9">
    <source>
        <dbReference type="EMBL" id="GMI71531.1"/>
    </source>
</evidence>
<dbReference type="AlphaFoldDB" id="A0A9W7H5S2"/>
<comment type="caution">
    <text evidence="8">The sequence shown here is derived from an EMBL/GenBank/DDBJ whole genome shotgun (WGS) entry which is preliminary data.</text>
</comment>
<evidence type="ECO:0000256" key="5">
    <source>
        <dbReference type="ARBA" id="ARBA00023136"/>
    </source>
</evidence>
<dbReference type="Proteomes" id="UP001165190">
    <property type="component" value="Unassembled WGS sequence"/>
</dbReference>
<gene>
    <name evidence="8" type="ORF">HRI_000822200</name>
    <name evidence="9" type="ORF">HRI_000822400</name>
</gene>
<evidence type="ECO:0000313" key="10">
    <source>
        <dbReference type="Proteomes" id="UP001165190"/>
    </source>
</evidence>
<evidence type="ECO:0000259" key="7">
    <source>
        <dbReference type="Pfam" id="PF13947"/>
    </source>
</evidence>
<dbReference type="EMBL" id="BSYR01000010">
    <property type="protein sequence ID" value="GMI71529.1"/>
    <property type="molecule type" value="Genomic_DNA"/>
</dbReference>
<sequence>MKHTLPSISFIHLLLFVHLPISYTQENANFMQCFDPFPCGNVQNLVFPFWREGSSPEFCQAQGFGLTNCEDDDPPLISIGGHEFRLVSVNQSGYSMTIARGDLWETICPPPPISNITLGYPFLGFSPTNRNFTFFYGCDSSVAPPRGGGPMTECTQWSNSFYADDIDDGRSYQQFRQLCRGGAIQVQINQSNFEQLRREAENLGSVRWRLGFDVEYDLADIFCGKCNRYKGWCDDLSPPEYIPMCRKPGTHNLLNPASI</sequence>